<proteinExistence type="predicted"/>
<dbReference type="OrthoDB" id="2442935at2759"/>
<dbReference type="EMBL" id="CAJVPY010015797">
    <property type="protein sequence ID" value="CAG8753693.1"/>
    <property type="molecule type" value="Genomic_DNA"/>
</dbReference>
<reference evidence="1" key="1">
    <citation type="submission" date="2021-06" db="EMBL/GenBank/DDBJ databases">
        <authorList>
            <person name="Kallberg Y."/>
            <person name="Tangrot J."/>
            <person name="Rosling A."/>
        </authorList>
    </citation>
    <scope>NUCLEOTIDE SEQUENCE</scope>
    <source>
        <strain evidence="1">MA453B</strain>
    </source>
</reference>
<dbReference type="AlphaFoldDB" id="A0A9N9NN50"/>
<gene>
    <name evidence="1" type="ORF">DERYTH_LOCUS17127</name>
</gene>
<organism evidence="1 2">
    <name type="scientific">Dentiscutata erythropus</name>
    <dbReference type="NCBI Taxonomy" id="1348616"/>
    <lineage>
        <taxon>Eukaryota</taxon>
        <taxon>Fungi</taxon>
        <taxon>Fungi incertae sedis</taxon>
        <taxon>Mucoromycota</taxon>
        <taxon>Glomeromycotina</taxon>
        <taxon>Glomeromycetes</taxon>
        <taxon>Diversisporales</taxon>
        <taxon>Gigasporaceae</taxon>
        <taxon>Dentiscutata</taxon>
    </lineage>
</organism>
<protein>
    <submittedName>
        <fullName evidence="1">17382_t:CDS:1</fullName>
    </submittedName>
</protein>
<evidence type="ECO:0000313" key="2">
    <source>
        <dbReference type="Proteomes" id="UP000789405"/>
    </source>
</evidence>
<sequence length="64" mass="7439">PFQYANKHNDNTTQALLLLGQWILNIAKSNKSEHKDELLTYLSLALSIFDKTKNMNKILLVFYL</sequence>
<feature type="non-terminal residue" evidence="1">
    <location>
        <position position="1"/>
    </location>
</feature>
<keyword evidence="2" id="KW-1185">Reference proteome</keyword>
<comment type="caution">
    <text evidence="1">The sequence shown here is derived from an EMBL/GenBank/DDBJ whole genome shotgun (WGS) entry which is preliminary data.</text>
</comment>
<evidence type="ECO:0000313" key="1">
    <source>
        <dbReference type="EMBL" id="CAG8753693.1"/>
    </source>
</evidence>
<accession>A0A9N9NN50</accession>
<dbReference type="Proteomes" id="UP000789405">
    <property type="component" value="Unassembled WGS sequence"/>
</dbReference>
<name>A0A9N9NN50_9GLOM</name>